<name>A0A5C1ND36_9GAMM</name>
<dbReference type="PIRSF" id="PIRSF016548">
    <property type="entry name" value="Rsd_AlgQ"/>
    <property type="match status" value="1"/>
</dbReference>
<dbReference type="Pfam" id="PF04353">
    <property type="entry name" value="Rsd_AlgQ"/>
    <property type="match status" value="1"/>
</dbReference>
<dbReference type="AlphaFoldDB" id="A0A5C1ND36"/>
<reference evidence="4" key="1">
    <citation type="submission" date="2021-02" db="EMBL/GenBank/DDBJ databases">
        <title>Strain Y2R2, a novel species of the genus Halomonas.</title>
        <authorList>
            <person name="Huang H."/>
        </authorList>
    </citation>
    <scope>NUCLEOTIDE SEQUENCE</scope>
    <source>
        <strain evidence="4">Y2R2</strain>
    </source>
</reference>
<keyword evidence="2 3" id="KW-0804">Transcription</keyword>
<dbReference type="InterPro" id="IPR038309">
    <property type="entry name" value="Rsd/AlgQ_sf"/>
</dbReference>
<dbReference type="InterPro" id="IPR007448">
    <property type="entry name" value="Sigma70_reg_Rsd_AlgQ"/>
</dbReference>
<gene>
    <name evidence="4" type="primary">rsd</name>
    <name evidence="4" type="ORF">E4T21_04355</name>
</gene>
<dbReference type="GO" id="GO:0006355">
    <property type="term" value="P:regulation of DNA-templated transcription"/>
    <property type="evidence" value="ECO:0007669"/>
    <property type="project" value="InterPro"/>
</dbReference>
<comment type="similarity">
    <text evidence="3">Belongs to the Rsd/AlgQ family.</text>
</comment>
<protein>
    <submittedName>
        <fullName evidence="4">Sigma D regulator</fullName>
    </submittedName>
</protein>
<dbReference type="Proteomes" id="UP000324285">
    <property type="component" value="Chromosome"/>
</dbReference>
<dbReference type="KEGG" id="hbh:E4T21_04355"/>
<evidence type="ECO:0000256" key="3">
    <source>
        <dbReference type="RuleBase" id="RU004409"/>
    </source>
</evidence>
<keyword evidence="5" id="KW-1185">Reference proteome</keyword>
<dbReference type="NCBIfam" id="NF008723">
    <property type="entry name" value="PRK11718.1"/>
    <property type="match status" value="1"/>
</dbReference>
<accession>A0A5C1ND36</accession>
<evidence type="ECO:0000313" key="4">
    <source>
        <dbReference type="EMBL" id="QEM80870.1"/>
    </source>
</evidence>
<keyword evidence="1 3" id="KW-0805">Transcription regulation</keyword>
<proteinExistence type="inferred from homology"/>
<evidence type="ECO:0000313" key="5">
    <source>
        <dbReference type="Proteomes" id="UP000324285"/>
    </source>
</evidence>
<dbReference type="EMBL" id="CP038437">
    <property type="protein sequence ID" value="QEM80870.1"/>
    <property type="molecule type" value="Genomic_DNA"/>
</dbReference>
<evidence type="ECO:0000256" key="1">
    <source>
        <dbReference type="ARBA" id="ARBA00023015"/>
    </source>
</evidence>
<organism evidence="4 5">
    <name type="scientific">Halomonas binhaiensis</name>
    <dbReference type="NCBI Taxonomy" id="2562282"/>
    <lineage>
        <taxon>Bacteria</taxon>
        <taxon>Pseudomonadati</taxon>
        <taxon>Pseudomonadota</taxon>
        <taxon>Gammaproteobacteria</taxon>
        <taxon>Oceanospirillales</taxon>
        <taxon>Halomonadaceae</taxon>
        <taxon>Halomonas</taxon>
    </lineage>
</organism>
<dbReference type="OrthoDB" id="5567237at2"/>
<dbReference type="Gene3D" id="1.20.120.1370">
    <property type="entry name" value="Regulator of RNA polymerase sigma(70) subunit, domain 4"/>
    <property type="match status" value="1"/>
</dbReference>
<evidence type="ECO:0000256" key="2">
    <source>
        <dbReference type="ARBA" id="ARBA00023163"/>
    </source>
</evidence>
<dbReference type="RefSeq" id="WP_149283864.1">
    <property type="nucleotide sequence ID" value="NZ_CP038437.2"/>
</dbReference>
<sequence>MLEDCKSARERWGGVHQLIDRWLEQRHQLLEVFSTLDGSCDAELETITKERLDTFSETLMDYISAGHFEVYPQLREEARSFDDDEALALADRLLERLEMSTELVLAFDQDYVDGASCDRNLHRLPAWIDRLERGLRERFSLEDQLIQRLHEVHAPAVS</sequence>